<dbReference type="GO" id="GO:0005524">
    <property type="term" value="F:ATP binding"/>
    <property type="evidence" value="ECO:0007669"/>
    <property type="project" value="UniProtKB-KW"/>
</dbReference>
<evidence type="ECO:0000256" key="1">
    <source>
        <dbReference type="ARBA" id="ARBA00005594"/>
    </source>
</evidence>
<accession>A0A1W0E4A4</accession>
<protein>
    <recommendedName>
        <fullName evidence="2">tryptophan--tRNA ligase</fullName>
        <ecNumber evidence="2">6.1.1.2</ecNumber>
    </recommendedName>
    <alternativeName>
        <fullName evidence="8">Tryptophanyl-tRNA synthetase</fullName>
    </alternativeName>
</protein>
<dbReference type="GO" id="GO:0004830">
    <property type="term" value="F:tryptophan-tRNA ligase activity"/>
    <property type="evidence" value="ECO:0007669"/>
    <property type="project" value="UniProtKB-EC"/>
</dbReference>
<dbReference type="InterPro" id="IPR002305">
    <property type="entry name" value="aa-tRNA-synth_Ic"/>
</dbReference>
<organism evidence="11 12">
    <name type="scientific">Ecytonucleospora hepatopenaei</name>
    <dbReference type="NCBI Taxonomy" id="646526"/>
    <lineage>
        <taxon>Eukaryota</taxon>
        <taxon>Fungi</taxon>
        <taxon>Fungi incertae sedis</taxon>
        <taxon>Microsporidia</taxon>
        <taxon>Enterocytozoonidae</taxon>
        <taxon>Ecytonucleospora</taxon>
    </lineage>
</organism>
<evidence type="ECO:0000256" key="3">
    <source>
        <dbReference type="ARBA" id="ARBA00022598"/>
    </source>
</evidence>
<dbReference type="Pfam" id="PF00579">
    <property type="entry name" value="tRNA-synt_1b"/>
    <property type="match status" value="2"/>
</dbReference>
<dbReference type="GO" id="GO:0006436">
    <property type="term" value="P:tryptophanyl-tRNA aminoacylation"/>
    <property type="evidence" value="ECO:0007669"/>
    <property type="project" value="InterPro"/>
</dbReference>
<evidence type="ECO:0000256" key="7">
    <source>
        <dbReference type="ARBA" id="ARBA00023146"/>
    </source>
</evidence>
<dbReference type="SUPFAM" id="SSF52374">
    <property type="entry name" value="Nucleotidylyl transferase"/>
    <property type="match status" value="1"/>
</dbReference>
<keyword evidence="5 10" id="KW-0067">ATP-binding</keyword>
<keyword evidence="4 10" id="KW-0547">Nucleotide-binding</keyword>
<dbReference type="InterPro" id="IPR014729">
    <property type="entry name" value="Rossmann-like_a/b/a_fold"/>
</dbReference>
<dbReference type="EMBL" id="MNPJ01000023">
    <property type="protein sequence ID" value="OQS54051.1"/>
    <property type="molecule type" value="Genomic_DNA"/>
</dbReference>
<comment type="catalytic activity">
    <reaction evidence="9">
        <text>tRNA(Trp) + L-tryptophan + ATP = L-tryptophyl-tRNA(Trp) + AMP + diphosphate + H(+)</text>
        <dbReference type="Rhea" id="RHEA:24080"/>
        <dbReference type="Rhea" id="RHEA-COMP:9671"/>
        <dbReference type="Rhea" id="RHEA-COMP:9705"/>
        <dbReference type="ChEBI" id="CHEBI:15378"/>
        <dbReference type="ChEBI" id="CHEBI:30616"/>
        <dbReference type="ChEBI" id="CHEBI:33019"/>
        <dbReference type="ChEBI" id="CHEBI:57912"/>
        <dbReference type="ChEBI" id="CHEBI:78442"/>
        <dbReference type="ChEBI" id="CHEBI:78535"/>
        <dbReference type="ChEBI" id="CHEBI:456215"/>
        <dbReference type="EC" id="6.1.1.2"/>
    </reaction>
</comment>
<comment type="caution">
    <text evidence="11">The sequence shown here is derived from an EMBL/GenBank/DDBJ whole genome shotgun (WGS) entry which is preliminary data.</text>
</comment>
<dbReference type="EC" id="6.1.1.2" evidence="2"/>
<evidence type="ECO:0000256" key="10">
    <source>
        <dbReference type="RuleBase" id="RU363036"/>
    </source>
</evidence>
<comment type="similarity">
    <text evidence="1 10">Belongs to the class-I aminoacyl-tRNA synthetase family.</text>
</comment>
<evidence type="ECO:0000256" key="2">
    <source>
        <dbReference type="ARBA" id="ARBA00013161"/>
    </source>
</evidence>
<sequence>MTENNKDKEVNEKLTNMKITPWEVDVSGSAKGTFDYDHIIEQFGCQKFDPSFVQKIQEATKELPHVFLRRSLCFAHRDFDKILEMYKEGKKFYLYTGRGPSSEAMHLGHSISFLVCQYFQKAFNAPVVIQMTDDEKFVFKNNLSLAEVTGFGYENMKDIIAFGFDPELTYIFLNSESSHYFEENTLKISKMISLNEAFKVFGFDMSANCGMLSFPSKEIAPAYSSSFSFLPKQMPCLIPAAVDQDPYFRLARDKARGLGELKPATLYVSLLPDLRGIDRKMSASDESSSIFLCDTPEEIAVKIKKHAFSGGQETLELHKKHGADLQKDIAFQYLRFFMDDDKEVDRIATEYGSGRMMTSEVKEKCISVVQKFVKNFQEKRKEVTEDVVKKFMSKLKKI</sequence>
<dbReference type="NCBIfam" id="TIGR00233">
    <property type="entry name" value="trpS"/>
    <property type="match status" value="1"/>
</dbReference>
<evidence type="ECO:0000256" key="9">
    <source>
        <dbReference type="ARBA" id="ARBA00049929"/>
    </source>
</evidence>
<evidence type="ECO:0000313" key="12">
    <source>
        <dbReference type="Proteomes" id="UP000192758"/>
    </source>
</evidence>
<dbReference type="PANTHER" id="PTHR10055">
    <property type="entry name" value="TRYPTOPHANYL-TRNA SYNTHETASE"/>
    <property type="match status" value="1"/>
</dbReference>
<dbReference type="FunFam" id="1.10.240.10:FF:000007">
    <property type="entry name" value="Tryptophan--tRNA ligase"/>
    <property type="match status" value="1"/>
</dbReference>
<evidence type="ECO:0000256" key="8">
    <source>
        <dbReference type="ARBA" id="ARBA00030268"/>
    </source>
</evidence>
<dbReference type="AlphaFoldDB" id="A0A1W0E4A4"/>
<keyword evidence="3 10" id="KW-0436">Ligase</keyword>
<dbReference type="OrthoDB" id="10261385at2759"/>
<dbReference type="VEuPathDB" id="MicrosporidiaDB:EHP00_1627"/>
<dbReference type="Proteomes" id="UP000192758">
    <property type="component" value="Unassembled WGS sequence"/>
</dbReference>
<evidence type="ECO:0000256" key="4">
    <source>
        <dbReference type="ARBA" id="ARBA00022741"/>
    </source>
</evidence>
<keyword evidence="12" id="KW-1185">Reference proteome</keyword>
<dbReference type="PROSITE" id="PS00178">
    <property type="entry name" value="AA_TRNA_LIGASE_I"/>
    <property type="match status" value="1"/>
</dbReference>
<gene>
    <name evidence="11" type="ORF">EHP00_1627</name>
</gene>
<name>A0A1W0E4A4_9MICR</name>
<dbReference type="Gene3D" id="1.10.240.10">
    <property type="entry name" value="Tyrosyl-Transfer RNA Synthetase"/>
    <property type="match status" value="1"/>
</dbReference>
<dbReference type="PANTHER" id="PTHR10055:SF1">
    <property type="entry name" value="TRYPTOPHAN--TRNA LIGASE, CYTOPLASMIC"/>
    <property type="match status" value="1"/>
</dbReference>
<dbReference type="STRING" id="646526.A0A1W0E4A4"/>
<dbReference type="PRINTS" id="PR01039">
    <property type="entry name" value="TRNASYNTHTRP"/>
</dbReference>
<evidence type="ECO:0000256" key="6">
    <source>
        <dbReference type="ARBA" id="ARBA00022917"/>
    </source>
</evidence>
<reference evidence="11 12" key="1">
    <citation type="journal article" date="2017" name="Environ. Microbiol.">
        <title>Decay of the glycolytic pathway and adaptation to intranuclear parasitism within Enterocytozoonidae microsporidia.</title>
        <authorList>
            <person name="Wiredu Boakye D."/>
            <person name="Jaroenlak P."/>
            <person name="Prachumwat A."/>
            <person name="Williams T.A."/>
            <person name="Bateman K.S."/>
            <person name="Itsathitphaisarn O."/>
            <person name="Sritunyalucksana K."/>
            <person name="Paszkiewicz K.H."/>
            <person name="Moore K.A."/>
            <person name="Stentiford G.D."/>
            <person name="Williams B.A."/>
        </authorList>
    </citation>
    <scope>NUCLEOTIDE SEQUENCE [LARGE SCALE GENOMIC DNA]</scope>
    <source>
        <strain evidence="11 12">TH1</strain>
    </source>
</reference>
<dbReference type="GO" id="GO:0005737">
    <property type="term" value="C:cytoplasm"/>
    <property type="evidence" value="ECO:0007669"/>
    <property type="project" value="TreeGrafter"/>
</dbReference>
<dbReference type="InterPro" id="IPR002306">
    <property type="entry name" value="Trp-tRNA-ligase"/>
</dbReference>
<dbReference type="Gene3D" id="3.40.50.620">
    <property type="entry name" value="HUPs"/>
    <property type="match status" value="1"/>
</dbReference>
<dbReference type="InterPro" id="IPR001412">
    <property type="entry name" value="aa-tRNA-synth_I_CS"/>
</dbReference>
<evidence type="ECO:0000256" key="5">
    <source>
        <dbReference type="ARBA" id="ARBA00022840"/>
    </source>
</evidence>
<proteinExistence type="inferred from homology"/>
<keyword evidence="6 10" id="KW-0648">Protein biosynthesis</keyword>
<evidence type="ECO:0000313" key="11">
    <source>
        <dbReference type="EMBL" id="OQS54051.1"/>
    </source>
</evidence>
<keyword evidence="7 10" id="KW-0030">Aminoacyl-tRNA synthetase</keyword>